<organism evidence="2 3">
    <name type="scientific">Blastopirellula marina</name>
    <dbReference type="NCBI Taxonomy" id="124"/>
    <lineage>
        <taxon>Bacteria</taxon>
        <taxon>Pseudomonadati</taxon>
        <taxon>Planctomycetota</taxon>
        <taxon>Planctomycetia</taxon>
        <taxon>Pirellulales</taxon>
        <taxon>Pirellulaceae</taxon>
        <taxon>Blastopirellula</taxon>
    </lineage>
</organism>
<evidence type="ECO:0000313" key="3">
    <source>
        <dbReference type="Proteomes" id="UP000238322"/>
    </source>
</evidence>
<feature type="transmembrane region" description="Helical" evidence="1">
    <location>
        <begin position="21"/>
        <end position="43"/>
    </location>
</feature>
<accession>A0A2S8FYN6</accession>
<gene>
    <name evidence="2" type="ORF">C5Y83_04950</name>
</gene>
<dbReference type="AlphaFoldDB" id="A0A2S8FYN6"/>
<sequence>MTDNESLSRRNRVDSMVDADTAITTVAIMTLGILIAILGTAAVSKSSGSGGGLILLGIGGTLIVGQYVGVTRRIPFYLALVNGILIGFSLLSGLLSIILPPMIAISAITATMLFMNWHHRATMAEQDQAGVPKPEFGRVTMREILGAFVVLALILGPATFVSRWLQP</sequence>
<comment type="caution">
    <text evidence="2">The sequence shown here is derived from an EMBL/GenBank/DDBJ whole genome shotgun (WGS) entry which is preliminary data.</text>
</comment>
<feature type="transmembrane region" description="Helical" evidence="1">
    <location>
        <begin position="49"/>
        <end position="67"/>
    </location>
</feature>
<evidence type="ECO:0000256" key="1">
    <source>
        <dbReference type="SAM" id="Phobius"/>
    </source>
</evidence>
<evidence type="ECO:0000313" key="2">
    <source>
        <dbReference type="EMBL" id="PQO37298.1"/>
    </source>
</evidence>
<dbReference type="Proteomes" id="UP000238322">
    <property type="component" value="Unassembled WGS sequence"/>
</dbReference>
<dbReference type="EMBL" id="PUHY01000005">
    <property type="protein sequence ID" value="PQO37298.1"/>
    <property type="molecule type" value="Genomic_DNA"/>
</dbReference>
<feature type="transmembrane region" description="Helical" evidence="1">
    <location>
        <begin position="144"/>
        <end position="165"/>
    </location>
</feature>
<keyword evidence="1" id="KW-1133">Transmembrane helix</keyword>
<proteinExistence type="predicted"/>
<dbReference type="OrthoDB" id="9985753at2"/>
<keyword evidence="1" id="KW-0472">Membrane</keyword>
<protein>
    <submittedName>
        <fullName evidence="2">Uncharacterized protein</fullName>
    </submittedName>
</protein>
<dbReference type="RefSeq" id="WP_105328549.1">
    <property type="nucleotide sequence ID" value="NZ_PUHY01000005.1"/>
</dbReference>
<name>A0A2S8FYN6_9BACT</name>
<reference evidence="2 3" key="1">
    <citation type="submission" date="2018-02" db="EMBL/GenBank/DDBJ databases">
        <title>Comparative genomes isolates from brazilian mangrove.</title>
        <authorList>
            <person name="Araujo J.E."/>
            <person name="Taketani R.G."/>
            <person name="Silva M.C.P."/>
            <person name="Loureco M.V."/>
            <person name="Andreote F.D."/>
        </authorList>
    </citation>
    <scope>NUCLEOTIDE SEQUENCE [LARGE SCALE GENOMIC DNA]</scope>
    <source>
        <strain evidence="2 3">Hex-1 MGV</strain>
    </source>
</reference>
<keyword evidence="1" id="KW-0812">Transmembrane</keyword>